<evidence type="ECO:0000313" key="1">
    <source>
        <dbReference type="EMBL" id="KKL74308.1"/>
    </source>
</evidence>
<dbReference type="AlphaFoldDB" id="A0A0F9EJP9"/>
<accession>A0A0F9EJP9</accession>
<proteinExistence type="predicted"/>
<dbReference type="EMBL" id="LAZR01024699">
    <property type="protein sequence ID" value="KKL74308.1"/>
    <property type="molecule type" value="Genomic_DNA"/>
</dbReference>
<gene>
    <name evidence="1" type="ORF">LCGC14_2066200</name>
</gene>
<protein>
    <submittedName>
        <fullName evidence="1">Uncharacterized protein</fullName>
    </submittedName>
</protein>
<name>A0A0F9EJP9_9ZZZZ</name>
<organism evidence="1">
    <name type="scientific">marine sediment metagenome</name>
    <dbReference type="NCBI Taxonomy" id="412755"/>
    <lineage>
        <taxon>unclassified sequences</taxon>
        <taxon>metagenomes</taxon>
        <taxon>ecological metagenomes</taxon>
    </lineage>
</organism>
<comment type="caution">
    <text evidence="1">The sequence shown here is derived from an EMBL/GenBank/DDBJ whole genome shotgun (WGS) entry which is preliminary data.</text>
</comment>
<reference evidence="1" key="1">
    <citation type="journal article" date="2015" name="Nature">
        <title>Complex archaea that bridge the gap between prokaryotes and eukaryotes.</title>
        <authorList>
            <person name="Spang A."/>
            <person name="Saw J.H."/>
            <person name="Jorgensen S.L."/>
            <person name="Zaremba-Niedzwiedzka K."/>
            <person name="Martijn J."/>
            <person name="Lind A.E."/>
            <person name="van Eijk R."/>
            <person name="Schleper C."/>
            <person name="Guy L."/>
            <person name="Ettema T.J."/>
        </authorList>
    </citation>
    <scope>NUCLEOTIDE SEQUENCE</scope>
</reference>
<sequence>MSELCIVKGCNEQRDPFNPKSYYCEKHWKERRFKRNYKTSKWEGG</sequence>